<dbReference type="RefSeq" id="WP_227005785.1">
    <property type="nucleotide sequence ID" value="NZ_AP017935.1"/>
</dbReference>
<name>A0A2N9K8Y1_9LACO</name>
<dbReference type="EMBL" id="OKQR01000001">
    <property type="protein sequence ID" value="SPD91755.1"/>
    <property type="molecule type" value="Genomic_DNA"/>
</dbReference>
<dbReference type="CDD" id="cd07067">
    <property type="entry name" value="HP_PGM_like"/>
    <property type="match status" value="1"/>
</dbReference>
<dbReference type="GO" id="GO:0016791">
    <property type="term" value="F:phosphatase activity"/>
    <property type="evidence" value="ECO:0007669"/>
    <property type="project" value="TreeGrafter"/>
</dbReference>
<accession>A0A2N9K8Y1</accession>
<gene>
    <name evidence="1" type="ORF">LES8486_00740</name>
    <name evidence="2" type="ORF">LES9216_00887</name>
</gene>
<dbReference type="Proteomes" id="UP000237923">
    <property type="component" value="Unassembled WGS sequence"/>
</dbReference>
<dbReference type="SUPFAM" id="SSF53254">
    <property type="entry name" value="Phosphoglycerate mutase-like"/>
    <property type="match status" value="1"/>
</dbReference>
<dbReference type="SMART" id="SM00855">
    <property type="entry name" value="PGAM"/>
    <property type="match status" value="1"/>
</dbReference>
<evidence type="ECO:0000313" key="4">
    <source>
        <dbReference type="Proteomes" id="UP000239237"/>
    </source>
</evidence>
<evidence type="ECO:0000313" key="3">
    <source>
        <dbReference type="Proteomes" id="UP000237923"/>
    </source>
</evidence>
<dbReference type="Gene3D" id="3.40.50.1240">
    <property type="entry name" value="Phosphoglycerate mutase-like"/>
    <property type="match status" value="1"/>
</dbReference>
<sequence>MKKIYFVRHSIRDAKIKDDYSAPLTAEGKQLADDLVGYFVDKNIKAIYSSPYQRALQTIEPTANTLGIEINLNAALRERQTNDQIDWQNHLEKLWQNFDFKTDGEESLSTVQQRMKTAFYHIIDESSGEIIITSHGTALSLLFHYLTNGHFNFMDWQKMKMPDVYIGLFDQNNQCISLTKEAY</sequence>
<dbReference type="AlphaFoldDB" id="A0A2N9K8Y1"/>
<evidence type="ECO:0000313" key="2">
    <source>
        <dbReference type="EMBL" id="SPE07034.1"/>
    </source>
</evidence>
<dbReference type="InterPro" id="IPR013078">
    <property type="entry name" value="His_Pase_superF_clade-1"/>
</dbReference>
<dbReference type="GO" id="GO:0005737">
    <property type="term" value="C:cytoplasm"/>
    <property type="evidence" value="ECO:0007669"/>
    <property type="project" value="TreeGrafter"/>
</dbReference>
<evidence type="ECO:0000313" key="1">
    <source>
        <dbReference type="EMBL" id="SPD91755.1"/>
    </source>
</evidence>
<dbReference type="GeneID" id="99673902"/>
<dbReference type="PANTHER" id="PTHR48100">
    <property type="entry name" value="BROAD-SPECIFICITY PHOSPHATASE YOR283W-RELATED"/>
    <property type="match status" value="1"/>
</dbReference>
<dbReference type="Pfam" id="PF00300">
    <property type="entry name" value="His_Phos_1"/>
    <property type="match status" value="1"/>
</dbReference>
<dbReference type="PANTHER" id="PTHR48100:SF1">
    <property type="entry name" value="HISTIDINE PHOSPHATASE FAMILY PROTEIN-RELATED"/>
    <property type="match status" value="1"/>
</dbReference>
<reference evidence="2 3" key="1">
    <citation type="submission" date="2018-02" db="EMBL/GenBank/DDBJ databases">
        <authorList>
            <person name="Cohen D.B."/>
            <person name="Kent A.D."/>
        </authorList>
    </citation>
    <scope>NUCLEOTIDE SEQUENCE [LARGE SCALE GENOMIC DNA]</scope>
    <source>
        <strain evidence="2 3">CECT 9216</strain>
    </source>
</reference>
<dbReference type="InterPro" id="IPR050275">
    <property type="entry name" value="PGM_Phosphatase"/>
</dbReference>
<dbReference type="Proteomes" id="UP000239237">
    <property type="component" value="Unassembled WGS sequence"/>
</dbReference>
<reference evidence="1 4" key="2">
    <citation type="submission" date="2018-02" db="EMBL/GenBank/DDBJ databases">
        <authorList>
            <person name="Rodrigo-Torres L."/>
            <person name="Arahal R. D."/>
            <person name="Lucena T."/>
        </authorList>
    </citation>
    <scope>NUCLEOTIDE SEQUENCE [LARGE SCALE GENOMIC DNA]</scope>
    <source>
        <strain evidence="1 4">CECT 8486</strain>
    </source>
</reference>
<dbReference type="EMBL" id="OKQU01000001">
    <property type="protein sequence ID" value="SPE07034.1"/>
    <property type="molecule type" value="Genomic_DNA"/>
</dbReference>
<dbReference type="InterPro" id="IPR029033">
    <property type="entry name" value="His_PPase_superfam"/>
</dbReference>
<organism evidence="2 3">
    <name type="scientific">Leuconostoc suionicum</name>
    <dbReference type="NCBI Taxonomy" id="1511761"/>
    <lineage>
        <taxon>Bacteria</taxon>
        <taxon>Bacillati</taxon>
        <taxon>Bacillota</taxon>
        <taxon>Bacilli</taxon>
        <taxon>Lactobacillales</taxon>
        <taxon>Lactobacillaceae</taxon>
        <taxon>Leuconostoc</taxon>
    </lineage>
</organism>
<proteinExistence type="predicted"/>
<protein>
    <submittedName>
        <fullName evidence="2">Bifunctional RNase H/acid phosphatase</fullName>
    </submittedName>
</protein>
<keyword evidence="4" id="KW-1185">Reference proteome</keyword>